<accession>A0AAD8FCY2</accession>
<evidence type="ECO:0000256" key="1">
    <source>
        <dbReference type="SAM" id="SignalP"/>
    </source>
</evidence>
<gene>
    <name evidence="2" type="ORF">Bpfe_010684</name>
</gene>
<evidence type="ECO:0000313" key="3">
    <source>
        <dbReference type="Proteomes" id="UP001233172"/>
    </source>
</evidence>
<organism evidence="2 3">
    <name type="scientific">Biomphalaria pfeifferi</name>
    <name type="common">Bloodfluke planorb</name>
    <name type="synonym">Freshwater snail</name>
    <dbReference type="NCBI Taxonomy" id="112525"/>
    <lineage>
        <taxon>Eukaryota</taxon>
        <taxon>Metazoa</taxon>
        <taxon>Spiralia</taxon>
        <taxon>Lophotrochozoa</taxon>
        <taxon>Mollusca</taxon>
        <taxon>Gastropoda</taxon>
        <taxon>Heterobranchia</taxon>
        <taxon>Euthyneura</taxon>
        <taxon>Panpulmonata</taxon>
        <taxon>Hygrophila</taxon>
        <taxon>Lymnaeoidea</taxon>
        <taxon>Planorbidae</taxon>
        <taxon>Biomphalaria</taxon>
    </lineage>
</organism>
<feature type="chain" id="PRO_5042186031" description="Saposin B-type domain-containing protein" evidence="1">
    <location>
        <begin position="24"/>
        <end position="140"/>
    </location>
</feature>
<reference evidence="2" key="1">
    <citation type="journal article" date="2023" name="PLoS Negl. Trop. Dis.">
        <title>A genome sequence for Biomphalaria pfeifferi, the major vector snail for the human-infecting parasite Schistosoma mansoni.</title>
        <authorList>
            <person name="Bu L."/>
            <person name="Lu L."/>
            <person name="Laidemitt M.R."/>
            <person name="Zhang S.M."/>
            <person name="Mutuku M."/>
            <person name="Mkoji G."/>
            <person name="Steinauer M."/>
            <person name="Loker E.S."/>
        </authorList>
    </citation>
    <scope>NUCLEOTIDE SEQUENCE</scope>
    <source>
        <strain evidence="2">KasaAsao</strain>
    </source>
</reference>
<dbReference type="PROSITE" id="PS51257">
    <property type="entry name" value="PROKAR_LIPOPROTEIN"/>
    <property type="match status" value="1"/>
</dbReference>
<dbReference type="Proteomes" id="UP001233172">
    <property type="component" value="Unassembled WGS sequence"/>
</dbReference>
<name>A0AAD8FCY2_BIOPF</name>
<dbReference type="AlphaFoldDB" id="A0AAD8FCY2"/>
<dbReference type="EMBL" id="JASAOG010000039">
    <property type="protein sequence ID" value="KAK0059825.1"/>
    <property type="molecule type" value="Genomic_DNA"/>
</dbReference>
<evidence type="ECO:0008006" key="4">
    <source>
        <dbReference type="Google" id="ProtNLM"/>
    </source>
</evidence>
<evidence type="ECO:0000313" key="2">
    <source>
        <dbReference type="EMBL" id="KAK0059825.1"/>
    </source>
</evidence>
<comment type="caution">
    <text evidence="2">The sequence shown here is derived from an EMBL/GenBank/DDBJ whole genome shotgun (WGS) entry which is preliminary data.</text>
</comment>
<feature type="signal peptide" evidence="1">
    <location>
        <begin position="1"/>
        <end position="23"/>
    </location>
</feature>
<keyword evidence="3" id="KW-1185">Reference proteome</keyword>
<keyword evidence="1" id="KW-0732">Signal</keyword>
<protein>
    <recommendedName>
        <fullName evidence="4">Saposin B-type domain-containing protein</fullName>
    </recommendedName>
</protein>
<proteinExistence type="predicted"/>
<sequence length="140" mass="16143">MSKFMLCIVYCIALACLTQLTQAGQENLQTFCTILNQTSENTNTCFEKPNNVERDPNDPVDPFIVTYMCCLNAFNDVMYNYIPFIDTDFLLDIYHMTNENVLIDIAKFLQMCNRIPNDPYSHSDYNFWAANGRISSKCNS</sequence>
<reference evidence="2" key="2">
    <citation type="submission" date="2023-04" db="EMBL/GenBank/DDBJ databases">
        <authorList>
            <person name="Bu L."/>
            <person name="Lu L."/>
            <person name="Laidemitt M.R."/>
            <person name="Zhang S.M."/>
            <person name="Mutuku M."/>
            <person name="Mkoji G."/>
            <person name="Steinauer M."/>
            <person name="Loker E.S."/>
        </authorList>
    </citation>
    <scope>NUCLEOTIDE SEQUENCE</scope>
    <source>
        <strain evidence="2">KasaAsao</strain>
        <tissue evidence="2">Whole Snail</tissue>
    </source>
</reference>